<dbReference type="Proteomes" id="UP000515947">
    <property type="component" value="Chromosome"/>
</dbReference>
<name>A0A7G9R785_9ACTN</name>
<evidence type="ECO:0000313" key="3">
    <source>
        <dbReference type="EMBL" id="QNN51460.1"/>
    </source>
</evidence>
<sequence length="418" mass="43532">MSSMQPGDEKDLLAQALRERSEGIGGHPIGMADVRGRARTLRRRRNAVRGVVAALVAAVVVPSGIAITDALSTPDGPTPAQVAGQPPQGEESTPAPQPRADGTFPLTMEGLRRGPEPQASYVVGPRRQLVTPDATLDLPQAYLQVVPYADGWLALAASEGGGVEAQKLSRDFEVLDASPSGGSLVLDEDGTHAAYTDLSGGTTTLVSAPTAGGRPVTWRLPYAPNLDARPIGYLGRDTVLVQTLAGGSPAVSIARPGGGLEQVDRFLSVRGASESTGLVSGQLTYDPLGGSCYGVVDALSDPGRLLWKTCRTALGDFSPDGQFVLGFTNDADGLGSPTLSILDARNGKVLTTFSADRDAPFAVQQTVWEDSRSVLATVTDGRKETMVRAGVDGSLEQVSDIFPGGMDVSLWFAGVPRS</sequence>
<gene>
    <name evidence="3" type="ORF">H9L09_12705</name>
</gene>
<feature type="region of interest" description="Disordered" evidence="1">
    <location>
        <begin position="71"/>
        <end position="105"/>
    </location>
</feature>
<evidence type="ECO:0008006" key="5">
    <source>
        <dbReference type="Google" id="ProtNLM"/>
    </source>
</evidence>
<accession>A0A7G9R785</accession>
<evidence type="ECO:0000256" key="1">
    <source>
        <dbReference type="SAM" id="MobiDB-lite"/>
    </source>
</evidence>
<keyword evidence="2" id="KW-1133">Transmembrane helix</keyword>
<proteinExistence type="predicted"/>
<feature type="transmembrane region" description="Helical" evidence="2">
    <location>
        <begin position="47"/>
        <end position="67"/>
    </location>
</feature>
<dbReference type="RefSeq" id="WP_187577296.1">
    <property type="nucleotide sequence ID" value="NZ_CP060713.1"/>
</dbReference>
<keyword evidence="4" id="KW-1185">Reference proteome</keyword>
<keyword evidence="2" id="KW-0472">Membrane</keyword>
<reference evidence="3 4" key="1">
    <citation type="submission" date="2020-08" db="EMBL/GenBank/DDBJ databases">
        <title>Genome sequence of Nocardioides mesophilus KACC 16243T.</title>
        <authorList>
            <person name="Hyun D.-W."/>
            <person name="Bae J.-W."/>
        </authorList>
    </citation>
    <scope>NUCLEOTIDE SEQUENCE [LARGE SCALE GENOMIC DNA]</scope>
    <source>
        <strain evidence="3 4">KACC 16243</strain>
    </source>
</reference>
<keyword evidence="2" id="KW-0812">Transmembrane</keyword>
<dbReference type="EMBL" id="CP060713">
    <property type="protein sequence ID" value="QNN51460.1"/>
    <property type="molecule type" value="Genomic_DNA"/>
</dbReference>
<protein>
    <recommendedName>
        <fullName evidence="5">WD40 repeat domain-containing protein</fullName>
    </recommendedName>
</protein>
<dbReference type="SUPFAM" id="SSF69304">
    <property type="entry name" value="Tricorn protease N-terminal domain"/>
    <property type="match status" value="1"/>
</dbReference>
<dbReference type="AlphaFoldDB" id="A0A7G9R785"/>
<evidence type="ECO:0000313" key="4">
    <source>
        <dbReference type="Proteomes" id="UP000515947"/>
    </source>
</evidence>
<organism evidence="3 4">
    <name type="scientific">Nocardioides mesophilus</name>
    <dbReference type="NCBI Taxonomy" id="433659"/>
    <lineage>
        <taxon>Bacteria</taxon>
        <taxon>Bacillati</taxon>
        <taxon>Actinomycetota</taxon>
        <taxon>Actinomycetes</taxon>
        <taxon>Propionibacteriales</taxon>
        <taxon>Nocardioidaceae</taxon>
        <taxon>Nocardioides</taxon>
    </lineage>
</organism>
<dbReference type="KEGG" id="nmes:H9L09_12705"/>
<evidence type="ECO:0000256" key="2">
    <source>
        <dbReference type="SAM" id="Phobius"/>
    </source>
</evidence>